<feature type="compositionally biased region" description="Low complexity" evidence="1">
    <location>
        <begin position="195"/>
        <end position="211"/>
    </location>
</feature>
<feature type="region of interest" description="Disordered" evidence="1">
    <location>
        <begin position="176"/>
        <end position="228"/>
    </location>
</feature>
<evidence type="ECO:0000313" key="5">
    <source>
        <dbReference type="Proteomes" id="UP001201812"/>
    </source>
</evidence>
<dbReference type="InterPro" id="IPR003677">
    <property type="entry name" value="ANIS5_cation-bd"/>
</dbReference>
<gene>
    <name evidence="4" type="ORF">DdX_08542</name>
</gene>
<evidence type="ECO:0000256" key="2">
    <source>
        <dbReference type="SAM" id="SignalP"/>
    </source>
</evidence>
<comment type="caution">
    <text evidence="4">The sequence shown here is derived from an EMBL/GenBank/DDBJ whole genome shotgun (WGS) entry which is preliminary data.</text>
</comment>
<dbReference type="EMBL" id="JAKKPZ010000013">
    <property type="protein sequence ID" value="KAI1714447.1"/>
    <property type="molecule type" value="Genomic_DNA"/>
</dbReference>
<feature type="compositionally biased region" description="Gly residues" evidence="1">
    <location>
        <begin position="176"/>
        <end position="194"/>
    </location>
</feature>
<reference evidence="4" key="1">
    <citation type="submission" date="2022-01" db="EMBL/GenBank/DDBJ databases">
        <title>Genome Sequence Resource for Two Populations of Ditylenchus destructor, the Migratory Endoparasitic Phytonematode.</title>
        <authorList>
            <person name="Zhang H."/>
            <person name="Lin R."/>
            <person name="Xie B."/>
        </authorList>
    </citation>
    <scope>NUCLEOTIDE SEQUENCE</scope>
    <source>
        <strain evidence="4">BazhouSP</strain>
    </source>
</reference>
<evidence type="ECO:0000259" key="3">
    <source>
        <dbReference type="Pfam" id="PF02520"/>
    </source>
</evidence>
<protein>
    <recommendedName>
        <fullName evidence="3">SXP/RAL-2 family protein Ani s 5-like cation-binding domain-containing protein</fullName>
    </recommendedName>
</protein>
<dbReference type="Pfam" id="PF02520">
    <property type="entry name" value="ANIS5_cation-bd"/>
    <property type="match status" value="1"/>
</dbReference>
<proteinExistence type="predicted"/>
<feature type="compositionally biased region" description="Polar residues" evidence="1">
    <location>
        <begin position="215"/>
        <end position="228"/>
    </location>
</feature>
<organism evidence="4 5">
    <name type="scientific">Ditylenchus destructor</name>
    <dbReference type="NCBI Taxonomy" id="166010"/>
    <lineage>
        <taxon>Eukaryota</taxon>
        <taxon>Metazoa</taxon>
        <taxon>Ecdysozoa</taxon>
        <taxon>Nematoda</taxon>
        <taxon>Chromadorea</taxon>
        <taxon>Rhabditida</taxon>
        <taxon>Tylenchina</taxon>
        <taxon>Tylenchomorpha</taxon>
        <taxon>Sphaerularioidea</taxon>
        <taxon>Anguinidae</taxon>
        <taxon>Anguininae</taxon>
        <taxon>Ditylenchus</taxon>
    </lineage>
</organism>
<feature type="signal peptide" evidence="2">
    <location>
        <begin position="1"/>
        <end position="20"/>
    </location>
</feature>
<accession>A0AAD4N1B3</accession>
<sequence length="228" mass="24661">MFTLVSCITVSLLFVVYIISTPLDAHGGFGRGGGRMGGRGGGPLSFLRNVSSEARREFFNITMNMNLTKAQKQSELQQWAQEQSSAVQEGFNNFTQFRQEKMQEFAQKMSANLTGDALTLFNQIQAIIQNQDLTPVQECQQIQNATATASTEAKQALHIPQQLPQGFDPCNFNQGRGRGGLGGGMGGRGQGGPGQQPRGNFGGNFQNGMMPDSIGSRNAGQQTYQNSN</sequence>
<dbReference type="PANTHER" id="PTHR21593">
    <property type="entry name" value="PRION-LIKE- Q/N-RICH -DOMAIN-BEARING PROTEIN PROTEIN"/>
    <property type="match status" value="1"/>
</dbReference>
<dbReference type="PANTHER" id="PTHR21593:SF36">
    <property type="entry name" value="DUF148 DOMAIN-CONTAINING PROTEIN-RELATED"/>
    <property type="match status" value="1"/>
</dbReference>
<evidence type="ECO:0000256" key="1">
    <source>
        <dbReference type="SAM" id="MobiDB-lite"/>
    </source>
</evidence>
<feature type="domain" description="SXP/RAL-2 family protein Ani s 5-like cation-binding" evidence="3">
    <location>
        <begin position="53"/>
        <end position="159"/>
    </location>
</feature>
<feature type="chain" id="PRO_5042064796" description="SXP/RAL-2 family protein Ani s 5-like cation-binding domain-containing protein" evidence="2">
    <location>
        <begin position="21"/>
        <end position="228"/>
    </location>
</feature>
<dbReference type="Proteomes" id="UP001201812">
    <property type="component" value="Unassembled WGS sequence"/>
</dbReference>
<dbReference type="AlphaFoldDB" id="A0AAD4N1B3"/>
<name>A0AAD4N1B3_9BILA</name>
<dbReference type="InterPro" id="IPR052823">
    <property type="entry name" value="SXP/RAL-2_related"/>
</dbReference>
<evidence type="ECO:0000313" key="4">
    <source>
        <dbReference type="EMBL" id="KAI1714447.1"/>
    </source>
</evidence>
<keyword evidence="2" id="KW-0732">Signal</keyword>
<keyword evidence="5" id="KW-1185">Reference proteome</keyword>